<reference evidence="1" key="1">
    <citation type="journal article" date="2014" name="Int. J. Syst. Evol. Microbiol.">
        <title>Complete genome sequence of Corynebacterium casei LMG S-19264T (=DSM 44701T), isolated from a smear-ripened cheese.</title>
        <authorList>
            <consortium name="US DOE Joint Genome Institute (JGI-PGF)"/>
            <person name="Walter F."/>
            <person name="Albersmeier A."/>
            <person name="Kalinowski J."/>
            <person name="Ruckert C."/>
        </authorList>
    </citation>
    <scope>NUCLEOTIDE SEQUENCE</scope>
    <source>
        <strain evidence="1">VKM Ac-2007</strain>
    </source>
</reference>
<name>A0A9W6I7I3_9ACTN</name>
<proteinExistence type="predicted"/>
<dbReference type="AlphaFoldDB" id="A0A9W6I7I3"/>
<evidence type="ECO:0000313" key="2">
    <source>
        <dbReference type="Proteomes" id="UP001143474"/>
    </source>
</evidence>
<accession>A0A9W6I7I3</accession>
<sequence length="180" mass="19197">MSPRGSVTPVVASGTASVVKLLVASLAFAGAYVGVEASRTASVPARASVTAGTAAGGTPVETVVLSSKSMQDTTEQAPARGTILVSPVTGSRECDRPYRIQSVIDNPNPARTVSYGWRLQRWSEGSRTWRTYLSGNSGFTGRRQTVEWQPRVVDNPGWYRATLSVSDGTTLRSAKFRVNC</sequence>
<gene>
    <name evidence="1" type="ORF">GCM10017600_69580</name>
</gene>
<dbReference type="RefSeq" id="WP_271221826.1">
    <property type="nucleotide sequence ID" value="NZ_BAAAVD010000063.1"/>
</dbReference>
<protein>
    <submittedName>
        <fullName evidence="1">Uncharacterized protein</fullName>
    </submittedName>
</protein>
<reference evidence="1" key="2">
    <citation type="submission" date="2023-01" db="EMBL/GenBank/DDBJ databases">
        <authorList>
            <person name="Sun Q."/>
            <person name="Evtushenko L."/>
        </authorList>
    </citation>
    <scope>NUCLEOTIDE SEQUENCE</scope>
    <source>
        <strain evidence="1">VKM Ac-2007</strain>
    </source>
</reference>
<comment type="caution">
    <text evidence="1">The sequence shown here is derived from an EMBL/GenBank/DDBJ whole genome shotgun (WGS) entry which is preliminary data.</text>
</comment>
<dbReference type="Proteomes" id="UP001143474">
    <property type="component" value="Unassembled WGS sequence"/>
</dbReference>
<organism evidence="1 2">
    <name type="scientific">Streptosporangium carneum</name>
    <dbReference type="NCBI Taxonomy" id="47481"/>
    <lineage>
        <taxon>Bacteria</taxon>
        <taxon>Bacillati</taxon>
        <taxon>Actinomycetota</taxon>
        <taxon>Actinomycetes</taxon>
        <taxon>Streptosporangiales</taxon>
        <taxon>Streptosporangiaceae</taxon>
        <taxon>Streptosporangium</taxon>
    </lineage>
</organism>
<dbReference type="EMBL" id="BSEV01000023">
    <property type="protein sequence ID" value="GLK13547.1"/>
    <property type="molecule type" value="Genomic_DNA"/>
</dbReference>
<keyword evidence="2" id="KW-1185">Reference proteome</keyword>
<evidence type="ECO:0000313" key="1">
    <source>
        <dbReference type="EMBL" id="GLK13547.1"/>
    </source>
</evidence>